<sequence>MLKKTVENWFCLKIPVFPPLFFLFFSNFLKTVGKCLLLTCIMHQGYSLFHRKPTPKFEIEALYRLVMLYTDTKKNTSFIFKNSKNQILNNCIIAEEKNALPYLVKHPTFPTEDIIYLTNVFISYVAWSEAFDNNNYNIGNIKYYKIVNRTHRIEIKRSTKLSSALYELCKYFMKFYQAWKISPPATKAKKNYIIGKDFGLLPTPVVYPKIDRISLSFKEKIFTRNLIGEKK</sequence>
<protein>
    <submittedName>
        <fullName evidence="1">Uncharacterized protein</fullName>
    </submittedName>
</protein>
<proteinExistence type="predicted"/>
<dbReference type="EMBL" id="VYZN01003140">
    <property type="protein sequence ID" value="KAE9521322.1"/>
    <property type="molecule type" value="Genomic_DNA"/>
</dbReference>
<dbReference type="AlphaFoldDB" id="A0A6G0SSS9"/>
<name>A0A6G0SSS9_APHGL</name>
<organism evidence="1 2">
    <name type="scientific">Aphis glycines</name>
    <name type="common">Soybean aphid</name>
    <dbReference type="NCBI Taxonomy" id="307491"/>
    <lineage>
        <taxon>Eukaryota</taxon>
        <taxon>Metazoa</taxon>
        <taxon>Ecdysozoa</taxon>
        <taxon>Arthropoda</taxon>
        <taxon>Hexapoda</taxon>
        <taxon>Insecta</taxon>
        <taxon>Pterygota</taxon>
        <taxon>Neoptera</taxon>
        <taxon>Paraneoptera</taxon>
        <taxon>Hemiptera</taxon>
        <taxon>Sternorrhyncha</taxon>
        <taxon>Aphidomorpha</taxon>
        <taxon>Aphidoidea</taxon>
        <taxon>Aphididae</taxon>
        <taxon>Aphidini</taxon>
        <taxon>Aphis</taxon>
        <taxon>Aphis</taxon>
    </lineage>
</organism>
<comment type="caution">
    <text evidence="1">The sequence shown here is derived from an EMBL/GenBank/DDBJ whole genome shotgun (WGS) entry which is preliminary data.</text>
</comment>
<accession>A0A6G0SSS9</accession>
<keyword evidence="2" id="KW-1185">Reference proteome</keyword>
<dbReference type="Proteomes" id="UP000475862">
    <property type="component" value="Unassembled WGS sequence"/>
</dbReference>
<evidence type="ECO:0000313" key="1">
    <source>
        <dbReference type="EMBL" id="KAE9521322.1"/>
    </source>
</evidence>
<reference evidence="1 2" key="1">
    <citation type="submission" date="2019-08" db="EMBL/GenBank/DDBJ databases">
        <title>The genome of the soybean aphid Biotype 1, its phylome, world population structure and adaptation to the North American continent.</title>
        <authorList>
            <person name="Giordano R."/>
            <person name="Donthu R.K."/>
            <person name="Hernandez A.G."/>
            <person name="Wright C.L."/>
            <person name="Zimin A.V."/>
        </authorList>
    </citation>
    <scope>NUCLEOTIDE SEQUENCE [LARGE SCALE GENOMIC DNA]</scope>
    <source>
        <tissue evidence="1">Whole aphids</tissue>
    </source>
</reference>
<gene>
    <name evidence="1" type="ORF">AGLY_018280</name>
</gene>
<evidence type="ECO:0000313" key="2">
    <source>
        <dbReference type="Proteomes" id="UP000475862"/>
    </source>
</evidence>